<evidence type="ECO:0000313" key="4">
    <source>
        <dbReference type="EMBL" id="QBY46978.1"/>
    </source>
</evidence>
<dbReference type="Pfam" id="PF17482">
    <property type="entry name" value="Phage_sheath_1C"/>
    <property type="match status" value="1"/>
</dbReference>
<dbReference type="AlphaFoldDB" id="A0A4P7LB02"/>
<feature type="domain" description="Tail sheath protein subtilisin-like" evidence="2">
    <location>
        <begin position="202"/>
        <end position="362"/>
    </location>
</feature>
<proteinExistence type="inferred from homology"/>
<dbReference type="PIRSF" id="PIRSF007349">
    <property type="entry name" value="Tsp_L"/>
    <property type="match status" value="1"/>
</dbReference>
<keyword evidence="4" id="KW-0614">Plasmid</keyword>
<dbReference type="EMBL" id="CP038626">
    <property type="protein sequence ID" value="QBY46978.1"/>
    <property type="molecule type" value="Genomic_DNA"/>
</dbReference>
<geneLocation type="plasmid" evidence="5">
    <name>parsfin14</name>
</geneLocation>
<dbReference type="Proteomes" id="UP000295134">
    <property type="component" value="Plasmid pArsFIN14"/>
</dbReference>
<gene>
    <name evidence="4" type="ORF">ArsFIN_55890</name>
</gene>
<dbReference type="InterPro" id="IPR020287">
    <property type="entry name" value="Tail_sheath_C"/>
</dbReference>
<name>A0A4P7LB02_9GAMM</name>
<reference evidence="4 5" key="1">
    <citation type="submission" date="2019-03" db="EMBL/GenBank/DDBJ databases">
        <title>Long-read sequencing reveals hyperdense prophage content in a complex bacterial symbiont genome.</title>
        <authorList>
            <person name="Frost C.L."/>
            <person name="Siozios S."/>
            <person name="Nadal-Jimenez P."/>
            <person name="Brockhurst M.A."/>
            <person name="King K.C."/>
            <person name="Darby A.C."/>
            <person name="Hurst G.D.D."/>
        </authorList>
    </citation>
    <scope>NUCLEOTIDE SEQUENCE [LARGE SCALE GENOMIC DNA]</scope>
    <source>
        <strain evidence="4 5">FIN</strain>
        <plasmid evidence="5">parsfin14</plasmid>
    </source>
</reference>
<dbReference type="KEGG" id="ans:ArsFIN_55890"/>
<dbReference type="InterPro" id="IPR007067">
    <property type="entry name" value="Tail_sheath"/>
</dbReference>
<protein>
    <recommendedName>
        <fullName evidence="6">Phage tail sheath protein</fullName>
    </recommendedName>
</protein>
<sequence length="492" mass="53624">MSISFNQIPESTSVPLFYAEMDNSAANTTQDSAPTLIIGHALPDAKIALNTPVIMPSSSLAEEQAGAGSQLARMVQAYRKIDPVGELHVIATQEGAGNAASAKITISGEAKEGGMIYLYIGNQRISSPISKSDSANEIATALGSAITKQQNLPVNAGVTAEIITLTAKNKGATGNDIPLCLNYFTGEKTPHGLNVTIEEMRGGTGSPDVDSVLRSMSDSPFDFIGTPFFDVNFVKKMADAMQSRWDPSQQLFGHLFTGKKGSLSELIDLTKDFNFPHLSIAGYEKETQTSIDELVAMRLARCSVFLRSDPARPTQTGQLSGALPAPAGKRFTLTEQESLLSHGISTAKAENGSLLIQRDVTTYTKNNYGTKDNSYQDVETLYTSAMIVRKLKAIITSKYPRHKLANDGTKFGAGQAIVTPAVIRAELCAVYLQLENQGIVENFEEFKKHLIVERNKDNPNRLDVLFPPDYVNQLRIFTLINQFRLQYNEDNQ</sequence>
<evidence type="ECO:0000259" key="2">
    <source>
        <dbReference type="Pfam" id="PF04984"/>
    </source>
</evidence>
<comment type="similarity">
    <text evidence="1">Belongs to the myoviridae tail sheath protein family.</text>
</comment>
<feature type="domain" description="Tail sheath protein C-terminal" evidence="3">
    <location>
        <begin position="370"/>
        <end position="483"/>
    </location>
</feature>
<evidence type="ECO:0000313" key="5">
    <source>
        <dbReference type="Proteomes" id="UP000295134"/>
    </source>
</evidence>
<organism evidence="4 5">
    <name type="scientific">Arsenophonus nasoniae</name>
    <name type="common">son-killer infecting Nasonia vitripennis</name>
    <dbReference type="NCBI Taxonomy" id="638"/>
    <lineage>
        <taxon>Bacteria</taxon>
        <taxon>Pseudomonadati</taxon>
        <taxon>Pseudomonadota</taxon>
        <taxon>Gammaproteobacteria</taxon>
        <taxon>Enterobacterales</taxon>
        <taxon>Morganellaceae</taxon>
        <taxon>Arsenophonus</taxon>
    </lineage>
</organism>
<dbReference type="Pfam" id="PF04984">
    <property type="entry name" value="Phage_sheath_1"/>
    <property type="match status" value="1"/>
</dbReference>
<accession>A0A4P7LB02</accession>
<dbReference type="InterPro" id="IPR035089">
    <property type="entry name" value="Phage_sheath_subtilisin"/>
</dbReference>
<dbReference type="GeneID" id="39751627"/>
<dbReference type="RefSeq" id="WP_135679295.1">
    <property type="nucleotide sequence ID" value="NZ_CP038626.1"/>
</dbReference>
<evidence type="ECO:0000259" key="3">
    <source>
        <dbReference type="Pfam" id="PF17482"/>
    </source>
</evidence>
<evidence type="ECO:0000256" key="1">
    <source>
        <dbReference type="ARBA" id="ARBA00008005"/>
    </source>
</evidence>
<evidence type="ECO:0008006" key="6">
    <source>
        <dbReference type="Google" id="ProtNLM"/>
    </source>
</evidence>